<evidence type="ECO:0000256" key="2">
    <source>
        <dbReference type="ARBA" id="ARBA00022801"/>
    </source>
</evidence>
<keyword evidence="7" id="KW-1185">Reference proteome</keyword>
<dbReference type="Proteomes" id="UP000196710">
    <property type="component" value="Chromosome"/>
</dbReference>
<organism evidence="6 8">
    <name type="scientific">Acutalibacter muris</name>
    <dbReference type="NCBI Taxonomy" id="1796620"/>
    <lineage>
        <taxon>Bacteria</taxon>
        <taxon>Bacillati</taxon>
        <taxon>Bacillota</taxon>
        <taxon>Clostridia</taxon>
        <taxon>Eubacteriales</taxon>
        <taxon>Acutalibacteraceae</taxon>
        <taxon>Acutalibacter</taxon>
    </lineage>
</organism>
<evidence type="ECO:0000313" key="6">
    <source>
        <dbReference type="EMBL" id="QQR30803.1"/>
    </source>
</evidence>
<reference evidence="6 8" key="3">
    <citation type="submission" date="2020-11" db="EMBL/GenBank/DDBJ databases">
        <title>Closed and high quality bacterial genomes of the OMM12 community.</title>
        <authorList>
            <person name="Marbouty M."/>
            <person name="Lamy-Besnier Q."/>
            <person name="Debarbieux L."/>
            <person name="Koszul R."/>
        </authorList>
    </citation>
    <scope>NUCLEOTIDE SEQUENCE [LARGE SCALE GENOMIC DNA]</scope>
    <source>
        <strain evidence="6 8">KB18</strain>
    </source>
</reference>
<evidence type="ECO:0000313" key="7">
    <source>
        <dbReference type="Proteomes" id="UP000196710"/>
    </source>
</evidence>
<dbReference type="RefSeq" id="WP_066539740.1">
    <property type="nucleotide sequence ID" value="NZ_CAJTCQ010000005.1"/>
</dbReference>
<dbReference type="Pfam" id="PF03975">
    <property type="entry name" value="CheD"/>
    <property type="match status" value="1"/>
</dbReference>
<dbReference type="SUPFAM" id="SSF64438">
    <property type="entry name" value="CNF1/YfiH-like putative cysteine hydrolases"/>
    <property type="match status" value="1"/>
</dbReference>
<dbReference type="KEGG" id="amur:ADH66_13295"/>
<dbReference type="InterPro" id="IPR038592">
    <property type="entry name" value="CheD-like_sf"/>
</dbReference>
<dbReference type="HAMAP" id="MF_01440">
    <property type="entry name" value="CheD"/>
    <property type="match status" value="1"/>
</dbReference>
<sequence length="162" mass="17253">MANSSKIVIGIADMKMTNQGNELITYALGSCCGICLLDLNVRLAAMIHIMLPLNMEAGRTNTMKYADTGIRETLKQMEARGARRPRITAKVAGGAKMFSVSGSGALGNIGQRNIESVHKVLRAEGIRLIAEDVGGSVARTLSFDPATGKATIKSYGKQDIIL</sequence>
<reference evidence="5" key="1">
    <citation type="journal article" date="2017" name="Genome Announc.">
        <title>High-Quality Whole-Genome Sequences of the Oligo-Mouse-Microbiota Bacterial Community.</title>
        <authorList>
            <person name="Garzetti D."/>
            <person name="Brugiroux S."/>
            <person name="Bunk B."/>
            <person name="Pukall R."/>
            <person name="McCoy K.D."/>
            <person name="Macpherson A.J."/>
            <person name="Stecher B."/>
        </authorList>
    </citation>
    <scope>NUCLEOTIDE SEQUENCE</scope>
    <source>
        <strain evidence="5">KB18</strain>
    </source>
</reference>
<comment type="function">
    <text evidence="3">Probably deamidates glutamine residues to glutamate on methyl-accepting chemotaxis receptors (MCPs), playing an important role in chemotaxis.</text>
</comment>
<feature type="transmembrane region" description="Helical" evidence="4">
    <location>
        <begin position="23"/>
        <end position="45"/>
    </location>
</feature>
<dbReference type="EMBL" id="CP065321">
    <property type="protein sequence ID" value="QQR30803.1"/>
    <property type="molecule type" value="Genomic_DNA"/>
</dbReference>
<accession>A0A1Z2XSV4</accession>
<evidence type="ECO:0000256" key="3">
    <source>
        <dbReference type="HAMAP-Rule" id="MF_01440"/>
    </source>
</evidence>
<dbReference type="CDD" id="cd16352">
    <property type="entry name" value="CheD"/>
    <property type="match status" value="1"/>
</dbReference>
<dbReference type="Proteomes" id="UP000596035">
    <property type="component" value="Chromosome"/>
</dbReference>
<dbReference type="EMBL" id="CP021422">
    <property type="protein sequence ID" value="ASB41542.1"/>
    <property type="molecule type" value="Genomic_DNA"/>
</dbReference>
<keyword evidence="4" id="KW-1133">Transmembrane helix</keyword>
<dbReference type="PANTHER" id="PTHR35147:SF1">
    <property type="entry name" value="CHEMORECEPTOR GLUTAMINE DEAMIDASE CHED-RELATED"/>
    <property type="match status" value="1"/>
</dbReference>
<comment type="catalytic activity">
    <reaction evidence="3">
        <text>L-glutaminyl-[protein] + H2O = L-glutamyl-[protein] + NH4(+)</text>
        <dbReference type="Rhea" id="RHEA:16441"/>
        <dbReference type="Rhea" id="RHEA-COMP:10207"/>
        <dbReference type="Rhea" id="RHEA-COMP:10208"/>
        <dbReference type="ChEBI" id="CHEBI:15377"/>
        <dbReference type="ChEBI" id="CHEBI:28938"/>
        <dbReference type="ChEBI" id="CHEBI:29973"/>
        <dbReference type="ChEBI" id="CHEBI:30011"/>
        <dbReference type="EC" id="3.5.1.44"/>
    </reaction>
</comment>
<evidence type="ECO:0000313" key="8">
    <source>
        <dbReference type="Proteomes" id="UP000596035"/>
    </source>
</evidence>
<keyword evidence="1 3" id="KW-0145">Chemotaxis</keyword>
<proteinExistence type="inferred from homology"/>
<comment type="similarity">
    <text evidence="3">Belongs to the CheD family.</text>
</comment>
<keyword evidence="4" id="KW-0472">Membrane</keyword>
<reference evidence="7" key="2">
    <citation type="submission" date="2017-05" db="EMBL/GenBank/DDBJ databases">
        <title>Improved OligoMM genomes.</title>
        <authorList>
            <person name="Garzetti D."/>
        </authorList>
    </citation>
    <scope>NUCLEOTIDE SEQUENCE [LARGE SCALE GENOMIC DNA]</scope>
    <source>
        <strain evidence="7">KB18</strain>
    </source>
</reference>
<dbReference type="EC" id="3.5.1.44" evidence="3"/>
<evidence type="ECO:0000256" key="1">
    <source>
        <dbReference type="ARBA" id="ARBA00022500"/>
    </source>
</evidence>
<dbReference type="PANTHER" id="PTHR35147">
    <property type="entry name" value="CHEMORECEPTOR GLUTAMINE DEAMIDASE CHED-RELATED"/>
    <property type="match status" value="1"/>
</dbReference>
<dbReference type="InterPro" id="IPR005659">
    <property type="entry name" value="Chemorcpt_Glu_NH3ase_CheD"/>
</dbReference>
<dbReference type="GO" id="GO:0050568">
    <property type="term" value="F:protein-glutamine glutaminase activity"/>
    <property type="evidence" value="ECO:0007669"/>
    <property type="project" value="UniProtKB-UniRule"/>
</dbReference>
<evidence type="ECO:0000256" key="4">
    <source>
        <dbReference type="SAM" id="Phobius"/>
    </source>
</evidence>
<dbReference type="Gene3D" id="3.30.1330.200">
    <property type="match status" value="1"/>
</dbReference>
<keyword evidence="2 3" id="KW-0378">Hydrolase</keyword>
<evidence type="ECO:0000313" key="5">
    <source>
        <dbReference type="EMBL" id="ASB41542.1"/>
    </source>
</evidence>
<protein>
    <recommendedName>
        <fullName evidence="3">Probable chemoreceptor glutamine deamidase CheD</fullName>
        <ecNumber evidence="3">3.5.1.44</ecNumber>
    </recommendedName>
</protein>
<dbReference type="GO" id="GO:0006935">
    <property type="term" value="P:chemotaxis"/>
    <property type="evidence" value="ECO:0007669"/>
    <property type="project" value="UniProtKB-UniRule"/>
</dbReference>
<name>A0A1Z2XSV4_9FIRM</name>
<gene>
    <name evidence="3" type="primary">cheD</name>
    <name evidence="5" type="ORF">ADH66_13295</name>
    <name evidence="6" type="ORF">I5Q82_03635</name>
</gene>
<dbReference type="InterPro" id="IPR011324">
    <property type="entry name" value="Cytotoxic_necrot_fac-like_cat"/>
</dbReference>
<keyword evidence="4" id="KW-0812">Transmembrane</keyword>
<dbReference type="AlphaFoldDB" id="A0A1Z2XSV4"/>